<evidence type="ECO:0000313" key="3">
    <source>
        <dbReference type="Proteomes" id="UP000799118"/>
    </source>
</evidence>
<keyword evidence="3" id="KW-1185">Reference proteome</keyword>
<sequence length="116" mass="12337">MTTNVPPAIPSCHLYTVSSMNCVRSHKKDYAAAVGNFQSRYGGVPSHLPPPTPVVGQKKAKDSTEASVGQSTSSGIGGAAIPPSGIPSPTRRRKEESIGSQEKRLLLPMERFVLSY</sequence>
<dbReference type="Proteomes" id="UP000799118">
    <property type="component" value="Unassembled WGS sequence"/>
</dbReference>
<proteinExistence type="predicted"/>
<name>A0A6A4HYK7_9AGAR</name>
<reference evidence="2" key="1">
    <citation type="journal article" date="2019" name="Environ. Microbiol.">
        <title>Fungal ecological strategies reflected in gene transcription - a case study of two litter decomposers.</title>
        <authorList>
            <person name="Barbi F."/>
            <person name="Kohler A."/>
            <person name="Barry K."/>
            <person name="Baskaran P."/>
            <person name="Daum C."/>
            <person name="Fauchery L."/>
            <person name="Ihrmark K."/>
            <person name="Kuo A."/>
            <person name="LaButti K."/>
            <person name="Lipzen A."/>
            <person name="Morin E."/>
            <person name="Grigoriev I.V."/>
            <person name="Henrissat B."/>
            <person name="Lindahl B."/>
            <person name="Martin F."/>
        </authorList>
    </citation>
    <scope>NUCLEOTIDE SEQUENCE</scope>
    <source>
        <strain evidence="2">JB14</strain>
    </source>
</reference>
<organism evidence="2 3">
    <name type="scientific">Gymnopus androsaceus JB14</name>
    <dbReference type="NCBI Taxonomy" id="1447944"/>
    <lineage>
        <taxon>Eukaryota</taxon>
        <taxon>Fungi</taxon>
        <taxon>Dikarya</taxon>
        <taxon>Basidiomycota</taxon>
        <taxon>Agaricomycotina</taxon>
        <taxon>Agaricomycetes</taxon>
        <taxon>Agaricomycetidae</taxon>
        <taxon>Agaricales</taxon>
        <taxon>Marasmiineae</taxon>
        <taxon>Omphalotaceae</taxon>
        <taxon>Gymnopus</taxon>
    </lineage>
</organism>
<evidence type="ECO:0000313" key="2">
    <source>
        <dbReference type="EMBL" id="KAE9402288.1"/>
    </source>
</evidence>
<dbReference type="EMBL" id="ML769436">
    <property type="protein sequence ID" value="KAE9402288.1"/>
    <property type="molecule type" value="Genomic_DNA"/>
</dbReference>
<protein>
    <submittedName>
        <fullName evidence="2">Uncharacterized protein</fullName>
    </submittedName>
</protein>
<gene>
    <name evidence="2" type="ORF">BT96DRAFT_1017687</name>
</gene>
<dbReference type="OrthoDB" id="3063568at2759"/>
<feature type="region of interest" description="Disordered" evidence="1">
    <location>
        <begin position="42"/>
        <end position="102"/>
    </location>
</feature>
<accession>A0A6A4HYK7</accession>
<dbReference type="AlphaFoldDB" id="A0A6A4HYK7"/>
<evidence type="ECO:0000256" key="1">
    <source>
        <dbReference type="SAM" id="MobiDB-lite"/>
    </source>
</evidence>
<feature type="compositionally biased region" description="Basic and acidic residues" evidence="1">
    <location>
        <begin position="93"/>
        <end position="102"/>
    </location>
</feature>
<feature type="compositionally biased region" description="Low complexity" evidence="1">
    <location>
        <begin position="79"/>
        <end position="89"/>
    </location>
</feature>